<accession>A0A643EZB6</accession>
<sequence length="170" mass="18898">MQTLYMMVAVDARRAEEAGTSRANTISKLTIPPLKFFTANHNPGGGIMSADFALPRIEAPEPAMEIKGFDTDVFRDLGEVSRWVFAGAVKDKKTGKTVPSRAIIEGAIVEWTPDEGSPEDFVGCNHAFKEVTHYEFHLNGEELFYVDFWERVLRTGGKDIFSDVRRALGA</sequence>
<name>A0A643EZB6_9HYPH</name>
<reference evidence="1" key="1">
    <citation type="submission" date="2019-09" db="EMBL/GenBank/DDBJ databases">
        <title>Draft genome sequences of 48 bacterial type strains from the CCUG.</title>
        <authorList>
            <person name="Tunovic T."/>
            <person name="Pineiro-Iglesias B."/>
            <person name="Unosson C."/>
            <person name="Inganas E."/>
            <person name="Ohlen M."/>
            <person name="Cardew S."/>
            <person name="Jensie-Markopoulos S."/>
            <person name="Salva-Serra F."/>
            <person name="Jaen-Luchoro D."/>
            <person name="Karlsson R."/>
            <person name="Svensson-Stadler L."/>
            <person name="Chun J."/>
            <person name="Moore E."/>
        </authorList>
    </citation>
    <scope>NUCLEOTIDE SEQUENCE</scope>
    <source>
        <strain evidence="1">CCUG 50899</strain>
    </source>
</reference>
<evidence type="ECO:0000313" key="1">
    <source>
        <dbReference type="EMBL" id="KAB0571279.1"/>
    </source>
</evidence>
<dbReference type="RefSeq" id="WP_128094299.1">
    <property type="nucleotide sequence ID" value="NZ_JBHEEN010000004.1"/>
</dbReference>
<gene>
    <name evidence="1" type="ORF">F7Q93_11190</name>
</gene>
<dbReference type="Pfam" id="PF04985">
    <property type="entry name" value="Phage_tube"/>
    <property type="match status" value="1"/>
</dbReference>
<protein>
    <recommendedName>
        <fullName evidence="2">Phage major tail tube protein</fullName>
    </recommendedName>
</protein>
<organism evidence="1">
    <name type="scientific">Brucella pituitosa</name>
    <dbReference type="NCBI Taxonomy" id="571256"/>
    <lineage>
        <taxon>Bacteria</taxon>
        <taxon>Pseudomonadati</taxon>
        <taxon>Pseudomonadota</taxon>
        <taxon>Alphaproteobacteria</taxon>
        <taxon>Hyphomicrobiales</taxon>
        <taxon>Brucellaceae</taxon>
        <taxon>Brucella/Ochrobactrum group</taxon>
        <taxon>Brucella</taxon>
    </lineage>
</organism>
<proteinExistence type="predicted"/>
<evidence type="ECO:0008006" key="2">
    <source>
        <dbReference type="Google" id="ProtNLM"/>
    </source>
</evidence>
<dbReference type="AlphaFoldDB" id="A0A643EZB6"/>
<comment type="caution">
    <text evidence="1">The sequence shown here is derived from an EMBL/GenBank/DDBJ whole genome shotgun (WGS) entry which is preliminary data.</text>
</comment>
<dbReference type="EMBL" id="VZPE01000004">
    <property type="protein sequence ID" value="KAB0571279.1"/>
    <property type="molecule type" value="Genomic_DNA"/>
</dbReference>
<dbReference type="InterPro" id="IPR006498">
    <property type="entry name" value="Tail_tube"/>
</dbReference>